<reference evidence="1 2" key="1">
    <citation type="journal article" date="2018" name="Appl. Microbiol. Biotechnol.">
        <title>Co-cultivation of the strictly anaerobic methanogen Methanosarcina barkeri with aerobic methanotrophs in an oxygen-limited membrane bioreactor.</title>
        <authorList>
            <person name="In 't Zandt M.H."/>
            <person name="van den Bosch T.J.M."/>
            <person name="Rijkers R."/>
            <person name="van Kessel M.A.H.J."/>
            <person name="Jetten M.S.M."/>
            <person name="Welte C.U."/>
        </authorList>
    </citation>
    <scope>NUCLEOTIDE SEQUENCE [LARGE SCALE GENOMIC DNA]</scope>
    <source>
        <strain evidence="1 2">DSM 17706</strain>
    </source>
</reference>
<organism evidence="1 2">
    <name type="scientific">Methylosinus sporium</name>
    <dbReference type="NCBI Taxonomy" id="428"/>
    <lineage>
        <taxon>Bacteria</taxon>
        <taxon>Pseudomonadati</taxon>
        <taxon>Pseudomonadota</taxon>
        <taxon>Alphaproteobacteria</taxon>
        <taxon>Hyphomicrobiales</taxon>
        <taxon>Methylocystaceae</taxon>
        <taxon>Methylosinus</taxon>
    </lineage>
</organism>
<accession>A0A2U1STL1</accession>
<dbReference type="AlphaFoldDB" id="A0A2U1STL1"/>
<evidence type="ECO:0000313" key="2">
    <source>
        <dbReference type="Proteomes" id="UP000245137"/>
    </source>
</evidence>
<dbReference type="OrthoDB" id="9932702at2"/>
<dbReference type="Proteomes" id="UP000245137">
    <property type="component" value="Unassembled WGS sequence"/>
</dbReference>
<dbReference type="EMBL" id="PUIV01000005">
    <property type="protein sequence ID" value="PWB94947.1"/>
    <property type="molecule type" value="Genomic_DNA"/>
</dbReference>
<evidence type="ECO:0000313" key="1">
    <source>
        <dbReference type="EMBL" id="PWB94947.1"/>
    </source>
</evidence>
<sequence length="65" mass="6548">MRMNIPSIFVRIIDRAIEPSTWAGTGVLAAVVHSIAPGALGDGVLAAGAAICGLIAIVAPERKPA</sequence>
<gene>
    <name evidence="1" type="ORF">C5689_05765</name>
</gene>
<comment type="caution">
    <text evidence="1">The sequence shown here is derived from an EMBL/GenBank/DDBJ whole genome shotgun (WGS) entry which is preliminary data.</text>
</comment>
<keyword evidence="2" id="KW-1185">Reference proteome</keyword>
<name>A0A2U1STL1_METSR</name>
<protein>
    <submittedName>
        <fullName evidence="1">Uncharacterized protein</fullName>
    </submittedName>
</protein>
<proteinExistence type="predicted"/>